<evidence type="ECO:0000256" key="3">
    <source>
        <dbReference type="PIRSR" id="PIRSR006241-50"/>
    </source>
</evidence>
<evidence type="ECO:0000256" key="2">
    <source>
        <dbReference type="PIRNR" id="PIRNR006241"/>
    </source>
</evidence>
<reference evidence="5 6" key="1">
    <citation type="submission" date="2014-04" db="EMBL/GenBank/DDBJ databases">
        <title>Marinobacterium kochiensis sp. nov., isolated from sediment sample collected from Kochi backwaters in Kerala, India.</title>
        <authorList>
            <person name="Singh A."/>
            <person name="Pinnaka A.K."/>
        </authorList>
    </citation>
    <scope>NUCLEOTIDE SEQUENCE [LARGE SCALE GENOMIC DNA]</scope>
    <source>
        <strain evidence="5 6">AK27</strain>
    </source>
</reference>
<dbReference type="InterPro" id="IPR017643">
    <property type="entry name" value="Hydroxypyruvate_isomerase"/>
</dbReference>
<dbReference type="SUPFAM" id="SSF51658">
    <property type="entry name" value="Xylose isomerase-like"/>
    <property type="match status" value="1"/>
</dbReference>
<sequence length="261" mass="28532">MIRLAANLSMLFCEHPFMERFDAAARAGFKAVETQFPYAWPAESQRAELERLGLKQVLINLPAGDWEAGERGIACHPDRVEEFRAGVGQAIEYAQTLGCTRINCLAGIQPADVSDEQAHGVFVANLAYAAGQLEAAGMELVIEAINTRDIPGFFLHATDQAASIIEQVGASNLGIQYDIYHMQMMGEDTAAQFKRHQGMIRHIQFADAPGRHEPGTGSIDFTSLFKLIDGSRYTGWVSCEYKPVGDTAAGLGWIDRLGLTP</sequence>
<comment type="similarity">
    <text evidence="2">Belongs to the hyi family.</text>
</comment>
<keyword evidence="1 2" id="KW-0413">Isomerase</keyword>
<dbReference type="RefSeq" id="WP_036185633.1">
    <property type="nucleotide sequence ID" value="NZ_JMQN01000018.1"/>
</dbReference>
<dbReference type="PATRIC" id="fig|1232683.4.peg.1421"/>
<dbReference type="GO" id="GO:0008903">
    <property type="term" value="F:hydroxypyruvate isomerase activity"/>
    <property type="evidence" value="ECO:0007669"/>
    <property type="project" value="UniProtKB-EC"/>
</dbReference>
<keyword evidence="6" id="KW-1185">Reference proteome</keyword>
<evidence type="ECO:0000259" key="4">
    <source>
        <dbReference type="Pfam" id="PF01261"/>
    </source>
</evidence>
<dbReference type="InterPro" id="IPR053398">
    <property type="entry name" value="HPT_OtnI_isomerases"/>
</dbReference>
<organism evidence="5 6">
    <name type="scientific">Marinobacterium lacunae</name>
    <dbReference type="NCBI Taxonomy" id="1232683"/>
    <lineage>
        <taxon>Bacteria</taxon>
        <taxon>Pseudomonadati</taxon>
        <taxon>Pseudomonadota</taxon>
        <taxon>Gammaproteobacteria</taxon>
        <taxon>Oceanospirillales</taxon>
        <taxon>Oceanospirillaceae</taxon>
        <taxon>Marinobacterium</taxon>
    </lineage>
</organism>
<dbReference type="eggNOG" id="COG3622">
    <property type="taxonomic scope" value="Bacteria"/>
</dbReference>
<dbReference type="NCBIfam" id="TIGR03234">
    <property type="entry name" value="OH-pyruv-isom"/>
    <property type="match status" value="1"/>
</dbReference>
<dbReference type="PIRSF" id="PIRSF006241">
    <property type="entry name" value="HyI"/>
    <property type="match status" value="1"/>
</dbReference>
<dbReference type="Pfam" id="PF01261">
    <property type="entry name" value="AP_endonuc_2"/>
    <property type="match status" value="1"/>
</dbReference>
<evidence type="ECO:0000256" key="1">
    <source>
        <dbReference type="ARBA" id="ARBA00023235"/>
    </source>
</evidence>
<gene>
    <name evidence="5" type="ORF">ADIMK_1442</name>
</gene>
<dbReference type="FunFam" id="3.20.20.150:FF:000007">
    <property type="entry name" value="Hydroxypyruvate isomerase"/>
    <property type="match status" value="1"/>
</dbReference>
<dbReference type="InterPro" id="IPR050417">
    <property type="entry name" value="Sugar_Epim/Isomerase"/>
</dbReference>
<dbReference type="Proteomes" id="UP000028252">
    <property type="component" value="Unassembled WGS sequence"/>
</dbReference>
<dbReference type="InterPro" id="IPR026040">
    <property type="entry name" value="HyI-like"/>
</dbReference>
<dbReference type="PANTHER" id="PTHR43489:SF13">
    <property type="entry name" value="HYDROXYPYRUVATE ISOMERASE"/>
    <property type="match status" value="1"/>
</dbReference>
<dbReference type="GO" id="GO:0046487">
    <property type="term" value="P:glyoxylate metabolic process"/>
    <property type="evidence" value="ECO:0007669"/>
    <property type="project" value="TreeGrafter"/>
</dbReference>
<evidence type="ECO:0000313" key="6">
    <source>
        <dbReference type="Proteomes" id="UP000028252"/>
    </source>
</evidence>
<dbReference type="Gene3D" id="3.20.20.150">
    <property type="entry name" value="Divalent-metal-dependent TIM barrel enzymes"/>
    <property type="match status" value="1"/>
</dbReference>
<dbReference type="STRING" id="1232683.ADIMK_1442"/>
<protein>
    <submittedName>
        <fullName evidence="5">Hydroxypyruvate isomerase</fullName>
        <ecNumber evidence="5">5.3.1.22</ecNumber>
    </submittedName>
</protein>
<feature type="domain" description="Xylose isomerase-like TIM barrel" evidence="4">
    <location>
        <begin position="21"/>
        <end position="256"/>
    </location>
</feature>
<dbReference type="OrthoDB" id="9786584at2"/>
<dbReference type="EMBL" id="JMQN01000018">
    <property type="protein sequence ID" value="KEA64196.1"/>
    <property type="molecule type" value="Genomic_DNA"/>
</dbReference>
<feature type="active site" description="Proton donor/acceptor" evidence="3">
    <location>
        <position position="240"/>
    </location>
</feature>
<keyword evidence="5" id="KW-0670">Pyruvate</keyword>
<accession>A0A081G091</accession>
<evidence type="ECO:0000313" key="5">
    <source>
        <dbReference type="EMBL" id="KEA64196.1"/>
    </source>
</evidence>
<dbReference type="InterPro" id="IPR013022">
    <property type="entry name" value="Xyl_isomerase-like_TIM-brl"/>
</dbReference>
<dbReference type="NCBIfam" id="NF043033">
    <property type="entry name" value="OxoTetrIsom"/>
    <property type="match status" value="1"/>
</dbReference>
<dbReference type="EC" id="5.3.1.22" evidence="5"/>
<feature type="active site" description="Proton donor/acceptor" evidence="3">
    <location>
        <position position="143"/>
    </location>
</feature>
<comment type="caution">
    <text evidence="5">The sequence shown here is derived from an EMBL/GenBank/DDBJ whole genome shotgun (WGS) entry which is preliminary data.</text>
</comment>
<dbReference type="PANTHER" id="PTHR43489">
    <property type="entry name" value="ISOMERASE"/>
    <property type="match status" value="1"/>
</dbReference>
<dbReference type="InterPro" id="IPR036237">
    <property type="entry name" value="Xyl_isomerase-like_sf"/>
</dbReference>
<proteinExistence type="inferred from homology"/>
<name>A0A081G091_9GAMM</name>
<dbReference type="AlphaFoldDB" id="A0A081G091"/>